<dbReference type="SMART" id="SM00948">
    <property type="entry name" value="Proteasome_A_N"/>
    <property type="match status" value="1"/>
</dbReference>
<dbReference type="Proteomes" id="UP000018201">
    <property type="component" value="Unassembled WGS sequence"/>
</dbReference>
<organism evidence="4 5">
    <name type="scientific">Eimeria praecox</name>
    <dbReference type="NCBI Taxonomy" id="51316"/>
    <lineage>
        <taxon>Eukaryota</taxon>
        <taxon>Sar</taxon>
        <taxon>Alveolata</taxon>
        <taxon>Apicomplexa</taxon>
        <taxon>Conoidasida</taxon>
        <taxon>Coccidia</taxon>
        <taxon>Eucoccidiorida</taxon>
        <taxon>Eimeriorina</taxon>
        <taxon>Eimeriidae</taxon>
        <taxon>Eimeria</taxon>
    </lineage>
</organism>
<evidence type="ECO:0000313" key="5">
    <source>
        <dbReference type="Proteomes" id="UP000018201"/>
    </source>
</evidence>
<dbReference type="EMBL" id="HG691392">
    <property type="protein sequence ID" value="CDI76755.1"/>
    <property type="molecule type" value="Genomic_DNA"/>
</dbReference>
<keyword evidence="5" id="KW-1185">Reference proteome</keyword>
<dbReference type="GO" id="GO:0019773">
    <property type="term" value="C:proteasome core complex, alpha-subunit complex"/>
    <property type="evidence" value="ECO:0007669"/>
    <property type="project" value="UniProtKB-UniRule"/>
</dbReference>
<gene>
    <name evidence="4" type="ORF">EPH_0007230</name>
</gene>
<dbReference type="GO" id="GO:0006511">
    <property type="term" value="P:ubiquitin-dependent protein catabolic process"/>
    <property type="evidence" value="ECO:0007669"/>
    <property type="project" value="InterPro"/>
</dbReference>
<dbReference type="VEuPathDB" id="ToxoDB:EPH_0007230"/>
<dbReference type="InterPro" id="IPR050115">
    <property type="entry name" value="Proteasome_alpha"/>
</dbReference>
<evidence type="ECO:0000259" key="3">
    <source>
        <dbReference type="SMART" id="SM00948"/>
    </source>
</evidence>
<name>U6G9E5_9EIME</name>
<dbReference type="InterPro" id="IPR000426">
    <property type="entry name" value="Proteasome_asu_N"/>
</dbReference>
<dbReference type="Pfam" id="PF00227">
    <property type="entry name" value="Proteasome"/>
    <property type="match status" value="1"/>
</dbReference>
<dbReference type="InterPro" id="IPR029055">
    <property type="entry name" value="Ntn_hydrolases_N"/>
</dbReference>
<dbReference type="OrthoDB" id="431557at2759"/>
<dbReference type="SUPFAM" id="SSF56235">
    <property type="entry name" value="N-terminal nucleophile aminohydrolases (Ntn hydrolases)"/>
    <property type="match status" value="1"/>
</dbReference>
<feature type="domain" description="Proteasome alpha-type subunits" evidence="3">
    <location>
        <begin position="6"/>
        <end position="28"/>
    </location>
</feature>
<dbReference type="PROSITE" id="PS51475">
    <property type="entry name" value="PROTEASOME_ALPHA_2"/>
    <property type="match status" value="1"/>
</dbReference>
<accession>U6G9E5</accession>
<evidence type="ECO:0000256" key="2">
    <source>
        <dbReference type="PROSITE-ProRule" id="PRU00808"/>
    </source>
</evidence>
<reference evidence="4" key="1">
    <citation type="submission" date="2013-10" db="EMBL/GenBank/DDBJ databases">
        <title>Genomic analysis of the causative agents of coccidiosis in chickens.</title>
        <authorList>
            <person name="Reid A.J."/>
            <person name="Blake D."/>
            <person name="Billington K."/>
            <person name="Browne H."/>
            <person name="Dunn M."/>
            <person name="Hung S."/>
            <person name="Kawahara F."/>
            <person name="Miranda-Saavedra D."/>
            <person name="Mourier T."/>
            <person name="Nagra H."/>
            <person name="Otto T.D."/>
            <person name="Rawlings N."/>
            <person name="Sanchez A."/>
            <person name="Sanders M."/>
            <person name="Subramaniam C."/>
            <person name="Tay Y."/>
            <person name="Dear P."/>
            <person name="Doerig C."/>
            <person name="Gruber A."/>
            <person name="Parkinson J."/>
            <person name="Shirley M."/>
            <person name="Wan K.L."/>
            <person name="Berriman M."/>
            <person name="Tomley F."/>
            <person name="Pain A."/>
        </authorList>
    </citation>
    <scope>NUCLEOTIDE SEQUENCE [LARGE SCALE GENOMIC DNA]</scope>
    <source>
        <strain evidence="4">Houghton</strain>
    </source>
</reference>
<evidence type="ECO:0000313" key="4">
    <source>
        <dbReference type="EMBL" id="CDI76755.1"/>
    </source>
</evidence>
<dbReference type="AlphaFoldDB" id="U6G9E5"/>
<dbReference type="Gene3D" id="3.60.20.10">
    <property type="entry name" value="Glutamine Phosphoribosylpyrophosphate, subunit 1, domain 1"/>
    <property type="match status" value="2"/>
</dbReference>
<evidence type="ECO:0000256" key="1">
    <source>
        <dbReference type="ARBA" id="ARBA00022942"/>
    </source>
</evidence>
<sequence>MSEGQYSFSLTTFSPSGKLVQIEYALNRVQQGAPALGIKAKNGVVLAAEKKLPTPLLEGETISKVDTFTPSVGCVFAGMPADFRVVLKKGRKELYQVDPSGAYFGWKASAIGRDMQNAKTFLEKRYTPEIELEDAIHTAILTLREGFEGALTEKSIEIGIIGEDRKFRVLTPAEIKDYLSEVEVGTA</sequence>
<dbReference type="InterPro" id="IPR023332">
    <property type="entry name" value="Proteasome_alpha-type"/>
</dbReference>
<protein>
    <submittedName>
        <fullName evidence="4">Proteasome subunit alpha type 2, putative</fullName>
    </submittedName>
</protein>
<proteinExistence type="inferred from homology"/>
<dbReference type="Pfam" id="PF10584">
    <property type="entry name" value="Proteasome_A_N"/>
    <property type="match status" value="1"/>
</dbReference>
<comment type="similarity">
    <text evidence="2">Belongs to the peptidase T1A family.</text>
</comment>
<keyword evidence="1 2" id="KW-0647">Proteasome</keyword>
<dbReference type="InterPro" id="IPR001353">
    <property type="entry name" value="Proteasome_sua/b"/>
</dbReference>
<dbReference type="PANTHER" id="PTHR11599">
    <property type="entry name" value="PROTEASOME SUBUNIT ALPHA/BETA"/>
    <property type="match status" value="1"/>
</dbReference>
<reference evidence="4" key="2">
    <citation type="submission" date="2013-10" db="EMBL/GenBank/DDBJ databases">
        <authorList>
            <person name="Aslett M."/>
        </authorList>
    </citation>
    <scope>NUCLEOTIDE SEQUENCE [LARGE SCALE GENOMIC DNA]</scope>
    <source>
        <strain evidence="4">Houghton</strain>
    </source>
</reference>